<evidence type="ECO:0000256" key="1">
    <source>
        <dbReference type="SAM" id="MobiDB-lite"/>
    </source>
</evidence>
<feature type="region of interest" description="Disordered" evidence="1">
    <location>
        <begin position="53"/>
        <end position="81"/>
    </location>
</feature>
<dbReference type="AlphaFoldDB" id="A8DJM5"/>
<protein>
    <submittedName>
        <fullName evidence="2">Uncharacterized protein</fullName>
    </submittedName>
</protein>
<sequence>MSEVAQSEISPEQKTYSAVEKNGVVMAIWEMVGNKHIRTIDPRSREGKALLAHYQSQKEQQQKEETSESPAENAANATPGS</sequence>
<evidence type="ECO:0000313" key="2">
    <source>
        <dbReference type="EMBL" id="ABV27379.1"/>
    </source>
</evidence>
<organism evidence="2">
    <name type="scientific">Chloracidobacterium thermophilum</name>
    <dbReference type="NCBI Taxonomy" id="458033"/>
    <lineage>
        <taxon>Bacteria</taxon>
        <taxon>Pseudomonadati</taxon>
        <taxon>Acidobacteriota</taxon>
        <taxon>Terriglobia</taxon>
        <taxon>Terriglobales</taxon>
        <taxon>Acidobacteriaceae</taxon>
        <taxon>Chloracidobacterium</taxon>
    </lineage>
</organism>
<gene>
    <name evidence="2" type="ORF">YS_M60-F11.118</name>
</gene>
<proteinExistence type="predicted"/>
<dbReference type="EMBL" id="EF531339">
    <property type="protein sequence ID" value="ABV27379.1"/>
    <property type="molecule type" value="Genomic_DNA"/>
</dbReference>
<accession>A8DJM5</accession>
<reference evidence="2" key="1">
    <citation type="journal article" date="2007" name="Science">
        <title>Candidatus Chloracidobacterium thermophilum: an aerobic phototrophic Acidobacterium.</title>
        <authorList>
            <person name="Bryant D.A."/>
            <person name="Costas A.M."/>
            <person name="Maresca J.A."/>
            <person name="Chew A.G."/>
            <person name="Klatt C.G."/>
            <person name="Bateson M.M."/>
            <person name="Tallon L.J."/>
            <person name="Hostetler J."/>
            <person name="Nelson W.C."/>
            <person name="Heidelberg J.F."/>
            <person name="Ward D.M."/>
        </authorList>
    </citation>
    <scope>NUCLEOTIDE SEQUENCE</scope>
</reference>
<name>A8DJM5_9BACT</name>